<gene>
    <name evidence="2" type="ORF">MAR_008971</name>
</gene>
<feature type="region of interest" description="Disordered" evidence="1">
    <location>
        <begin position="35"/>
        <end position="58"/>
    </location>
</feature>
<feature type="region of interest" description="Disordered" evidence="1">
    <location>
        <begin position="85"/>
        <end position="104"/>
    </location>
</feature>
<feature type="non-terminal residue" evidence="2">
    <location>
        <position position="1"/>
    </location>
</feature>
<evidence type="ECO:0000256" key="1">
    <source>
        <dbReference type="SAM" id="MobiDB-lite"/>
    </source>
</evidence>
<dbReference type="Proteomes" id="UP001164746">
    <property type="component" value="Chromosome 4"/>
</dbReference>
<organism evidence="2 3">
    <name type="scientific">Mya arenaria</name>
    <name type="common">Soft-shell clam</name>
    <dbReference type="NCBI Taxonomy" id="6604"/>
    <lineage>
        <taxon>Eukaryota</taxon>
        <taxon>Metazoa</taxon>
        <taxon>Spiralia</taxon>
        <taxon>Lophotrochozoa</taxon>
        <taxon>Mollusca</taxon>
        <taxon>Bivalvia</taxon>
        <taxon>Autobranchia</taxon>
        <taxon>Heteroconchia</taxon>
        <taxon>Euheterodonta</taxon>
        <taxon>Imparidentia</taxon>
        <taxon>Neoheterodontei</taxon>
        <taxon>Myida</taxon>
        <taxon>Myoidea</taxon>
        <taxon>Myidae</taxon>
        <taxon>Mya</taxon>
    </lineage>
</organism>
<evidence type="ECO:0000313" key="3">
    <source>
        <dbReference type="Proteomes" id="UP001164746"/>
    </source>
</evidence>
<proteinExistence type="predicted"/>
<accession>A0ABY7DXH6</accession>
<evidence type="ECO:0000313" key="2">
    <source>
        <dbReference type="EMBL" id="WAR02413.1"/>
    </source>
</evidence>
<reference evidence="2" key="1">
    <citation type="submission" date="2022-11" db="EMBL/GenBank/DDBJ databases">
        <title>Centuries of genome instability and evolution in soft-shell clam transmissible cancer (bioRxiv).</title>
        <authorList>
            <person name="Hart S.F.M."/>
            <person name="Yonemitsu M.A."/>
            <person name="Giersch R.M."/>
            <person name="Beal B.F."/>
            <person name="Arriagada G."/>
            <person name="Davis B.W."/>
            <person name="Ostrander E.A."/>
            <person name="Goff S.P."/>
            <person name="Metzger M.J."/>
        </authorList>
    </citation>
    <scope>NUCLEOTIDE SEQUENCE</scope>
    <source>
        <strain evidence="2">MELC-2E11</strain>
        <tissue evidence="2">Siphon/mantle</tissue>
    </source>
</reference>
<sequence>VSYSLAEKELMTAIMRDDFLNERKVKARLFQNRKLTEDAVTTESDNETPARPEDDGEFRITYTGEEDQLMAEILRDDFLSERRARARKCQRRGAAQDKGVQNSA</sequence>
<protein>
    <submittedName>
        <fullName evidence="2">Uncharacterized protein</fullName>
    </submittedName>
</protein>
<dbReference type="EMBL" id="CP111015">
    <property type="protein sequence ID" value="WAR02413.1"/>
    <property type="molecule type" value="Genomic_DNA"/>
</dbReference>
<keyword evidence="3" id="KW-1185">Reference proteome</keyword>
<name>A0ABY7DXH6_MYAAR</name>